<dbReference type="RefSeq" id="XP_033386297.1">
    <property type="nucleotide sequence ID" value="XM_033533754.1"/>
</dbReference>
<keyword evidence="2" id="KW-0812">Transmembrane</keyword>
<sequence length="513" mass="57631">MFSNMMASRFKPGQKNELRTAENGLANSTIPPPTSSGQPTLVSTNDQLTAFRHMVGIHSTSCLASDANNNHLHFEGRPAPNLGIYNRVVHREQAAKKGFKWASFLINGALGVQVIVAAALTAMGAASSNHVGITAFGAINTVIAGLLTYLKGSGLPNRLRFYENEWKKVREYIEQRERDFSRPDCRLNVQEVVDAIEIMYEEVKADVESNTPDNYISVGDMKKRRGFTNPDIPKLPEVTGTAKRLKSLEEKYGPKVFEFIEGFAKKEEEKLKEISSVIERDIDSEKSHLERKEKEMEHGLGAKLRELKEDFQRRKEEYEREVNNGLGGVRNNLNSVKSGMDAYRQNMEKEIGTTMRDVERTASNTKSGVEMEIEEHRRNYERGVDAGVRGAHQSVDAIKSDLEKSLDDHQRRYESQVVAGIKTAHDDANTLQSSVHEREQAYQRDVANRVSGMGENINVAMSDAARGEQEVYNELRQRAEHLSNVERSLGTGAELHNTTSKDENQPVEGRNRP</sequence>
<dbReference type="EMBL" id="ML978068">
    <property type="protein sequence ID" value="KAF2017958.1"/>
    <property type="molecule type" value="Genomic_DNA"/>
</dbReference>
<dbReference type="InterPro" id="IPR041622">
    <property type="entry name" value="SLATT_fungi"/>
</dbReference>
<reference evidence="4" key="1">
    <citation type="journal article" date="2020" name="Stud. Mycol.">
        <title>101 Dothideomycetes genomes: a test case for predicting lifestyles and emergence of pathogens.</title>
        <authorList>
            <person name="Haridas S."/>
            <person name="Albert R."/>
            <person name="Binder M."/>
            <person name="Bloem J."/>
            <person name="Labutti K."/>
            <person name="Salamov A."/>
            <person name="Andreopoulos B."/>
            <person name="Baker S."/>
            <person name="Barry K."/>
            <person name="Bills G."/>
            <person name="Bluhm B."/>
            <person name="Cannon C."/>
            <person name="Castanera R."/>
            <person name="Culley D."/>
            <person name="Daum C."/>
            <person name="Ezra D."/>
            <person name="Gonzalez J."/>
            <person name="Henrissat B."/>
            <person name="Kuo A."/>
            <person name="Liang C."/>
            <person name="Lipzen A."/>
            <person name="Lutzoni F."/>
            <person name="Magnuson J."/>
            <person name="Mondo S."/>
            <person name="Nolan M."/>
            <person name="Ohm R."/>
            <person name="Pangilinan J."/>
            <person name="Park H.-J."/>
            <person name="Ramirez L."/>
            <person name="Alfaro M."/>
            <person name="Sun H."/>
            <person name="Tritt A."/>
            <person name="Yoshinaga Y."/>
            <person name="Zwiers L.-H."/>
            <person name="Turgeon B."/>
            <person name="Goodwin S."/>
            <person name="Spatafora J."/>
            <person name="Crous P."/>
            <person name="Grigoriev I."/>
        </authorList>
    </citation>
    <scope>NUCLEOTIDE SEQUENCE</scope>
    <source>
        <strain evidence="4">CBS 175.79</strain>
    </source>
</reference>
<dbReference type="OrthoDB" id="4472872at2759"/>
<accession>A0A6A5XXB5</accession>
<gene>
    <name evidence="4" type="ORF">BU24DRAFT_491026</name>
</gene>
<name>A0A6A5XXB5_9PLEO</name>
<feature type="transmembrane region" description="Helical" evidence="2">
    <location>
        <begin position="101"/>
        <end position="125"/>
    </location>
</feature>
<evidence type="ECO:0000256" key="1">
    <source>
        <dbReference type="SAM" id="MobiDB-lite"/>
    </source>
</evidence>
<protein>
    <recommendedName>
        <fullName evidence="3">SMODS and SLOG-associating 2TM effector domain-containing protein</fullName>
    </recommendedName>
</protein>
<dbReference type="GeneID" id="54291151"/>
<feature type="domain" description="SMODS and SLOG-associating 2TM effector" evidence="3">
    <location>
        <begin position="87"/>
        <end position="206"/>
    </location>
</feature>
<evidence type="ECO:0000313" key="5">
    <source>
        <dbReference type="Proteomes" id="UP000799778"/>
    </source>
</evidence>
<keyword evidence="5" id="KW-1185">Reference proteome</keyword>
<dbReference type="AlphaFoldDB" id="A0A6A5XXB5"/>
<dbReference type="NCBIfam" id="NF033635">
    <property type="entry name" value="SLATT_fungal"/>
    <property type="match status" value="1"/>
</dbReference>
<feature type="region of interest" description="Disordered" evidence="1">
    <location>
        <begin position="354"/>
        <end position="373"/>
    </location>
</feature>
<proteinExistence type="predicted"/>
<feature type="transmembrane region" description="Helical" evidence="2">
    <location>
        <begin position="131"/>
        <end position="150"/>
    </location>
</feature>
<dbReference type="Proteomes" id="UP000799778">
    <property type="component" value="Unassembled WGS sequence"/>
</dbReference>
<dbReference type="PANTHER" id="PTHR38793">
    <property type="entry name" value="SLATT_FUNGAL DOMAIN-CONTAINING PROTEIN-RELATED"/>
    <property type="match status" value="1"/>
</dbReference>
<evidence type="ECO:0000256" key="2">
    <source>
        <dbReference type="SAM" id="Phobius"/>
    </source>
</evidence>
<feature type="compositionally biased region" description="Basic and acidic residues" evidence="1">
    <location>
        <begin position="499"/>
        <end position="513"/>
    </location>
</feature>
<dbReference type="PANTHER" id="PTHR38793:SF3">
    <property type="entry name" value="SMODS AND SLOG-ASSOCIATING 2TM EFFECTOR DOMAIN-CONTAINING PROTEIN"/>
    <property type="match status" value="1"/>
</dbReference>
<feature type="region of interest" description="Disordered" evidence="1">
    <location>
        <begin position="482"/>
        <end position="513"/>
    </location>
</feature>
<evidence type="ECO:0000313" key="4">
    <source>
        <dbReference type="EMBL" id="KAF2017958.1"/>
    </source>
</evidence>
<keyword evidence="2" id="KW-0472">Membrane</keyword>
<dbReference type="Pfam" id="PF18142">
    <property type="entry name" value="SLATT_fungal"/>
    <property type="match status" value="1"/>
</dbReference>
<keyword evidence="2" id="KW-1133">Transmembrane helix</keyword>
<dbReference type="SUPFAM" id="SSF58113">
    <property type="entry name" value="Apolipoprotein A-I"/>
    <property type="match status" value="1"/>
</dbReference>
<organism evidence="4 5">
    <name type="scientific">Aaosphaeria arxii CBS 175.79</name>
    <dbReference type="NCBI Taxonomy" id="1450172"/>
    <lineage>
        <taxon>Eukaryota</taxon>
        <taxon>Fungi</taxon>
        <taxon>Dikarya</taxon>
        <taxon>Ascomycota</taxon>
        <taxon>Pezizomycotina</taxon>
        <taxon>Dothideomycetes</taxon>
        <taxon>Pleosporomycetidae</taxon>
        <taxon>Pleosporales</taxon>
        <taxon>Pleosporales incertae sedis</taxon>
        <taxon>Aaosphaeria</taxon>
    </lineage>
</organism>
<evidence type="ECO:0000259" key="3">
    <source>
        <dbReference type="Pfam" id="PF18142"/>
    </source>
</evidence>